<evidence type="ECO:0000259" key="13">
    <source>
        <dbReference type="SMART" id="SM00849"/>
    </source>
</evidence>
<dbReference type="PIRSF" id="PIRSF004803">
    <property type="entry name" value="RnjA"/>
    <property type="match status" value="1"/>
</dbReference>
<comment type="caution">
    <text evidence="14">The sequence shown here is derived from an EMBL/GenBank/DDBJ whole genome shotgun (WGS) entry which is preliminary data.</text>
</comment>
<dbReference type="SMART" id="SM00849">
    <property type="entry name" value="Lactamase_B"/>
    <property type="match status" value="1"/>
</dbReference>
<dbReference type="GO" id="GO:0008270">
    <property type="term" value="F:zinc ion binding"/>
    <property type="evidence" value="ECO:0007669"/>
    <property type="project" value="InterPro"/>
</dbReference>
<dbReference type="Gene3D" id="3.60.15.10">
    <property type="entry name" value="Ribonuclease Z/Hydroxyacylglutathione hydrolase-like"/>
    <property type="match status" value="1"/>
</dbReference>
<keyword evidence="1 9" id="KW-0963">Cytoplasm</keyword>
<keyword evidence="8 9" id="KW-0694">RNA-binding</keyword>
<evidence type="ECO:0000256" key="8">
    <source>
        <dbReference type="ARBA" id="ARBA00022884"/>
    </source>
</evidence>
<accession>A0A0M8K7E4</accession>
<protein>
    <recommendedName>
        <fullName evidence="9">Ribonuclease J</fullName>
        <shortName evidence="9">RNase J</shortName>
        <ecNumber evidence="9">3.1.-.-</ecNumber>
    </recommendedName>
</protein>
<evidence type="ECO:0000256" key="5">
    <source>
        <dbReference type="ARBA" id="ARBA00022801"/>
    </source>
</evidence>
<feature type="binding site" evidence="12">
    <location>
        <position position="73"/>
    </location>
    <ligand>
        <name>Zn(2+)</name>
        <dbReference type="ChEBI" id="CHEBI:29105"/>
        <label>1</label>
        <note>catalytic</note>
    </ligand>
</feature>
<dbReference type="InterPro" id="IPR004613">
    <property type="entry name" value="RNase_J"/>
</dbReference>
<keyword evidence="3 12" id="KW-0479">Metal-binding</keyword>
<evidence type="ECO:0000256" key="6">
    <source>
        <dbReference type="ARBA" id="ARBA00022833"/>
    </source>
</evidence>
<dbReference type="Pfam" id="PF17770">
    <property type="entry name" value="RNase_J_C"/>
    <property type="match status" value="1"/>
</dbReference>
<dbReference type="FunCoup" id="A0A0M8K7E4">
    <property type="interactions" value="239"/>
</dbReference>
<dbReference type="HAMAP" id="MF_01491">
    <property type="entry name" value="RNase_J_bact"/>
    <property type="match status" value="1"/>
</dbReference>
<dbReference type="GO" id="GO:0004521">
    <property type="term" value="F:RNA endonuclease activity"/>
    <property type="evidence" value="ECO:0007669"/>
    <property type="project" value="UniProtKB-UniRule"/>
</dbReference>
<keyword evidence="12" id="KW-0106">Calcium</keyword>
<dbReference type="SUPFAM" id="SSF56281">
    <property type="entry name" value="Metallo-hydrolase/oxidoreductase"/>
    <property type="match status" value="1"/>
</dbReference>
<keyword evidence="9" id="KW-0698">rRNA processing</keyword>
<dbReference type="Gene3D" id="3.10.20.580">
    <property type="match status" value="1"/>
</dbReference>
<dbReference type="GO" id="GO:0003723">
    <property type="term" value="F:RNA binding"/>
    <property type="evidence" value="ECO:0007669"/>
    <property type="project" value="UniProtKB-UniRule"/>
</dbReference>
<keyword evidence="6 12" id="KW-0862">Zinc</keyword>
<dbReference type="RefSeq" id="WP_054491923.1">
    <property type="nucleotide sequence ID" value="NZ_BBZA01000024.1"/>
</dbReference>
<dbReference type="EMBL" id="LGKN01000004">
    <property type="protein sequence ID" value="KPL88634.1"/>
    <property type="molecule type" value="Genomic_DNA"/>
</dbReference>
<evidence type="ECO:0000256" key="1">
    <source>
        <dbReference type="ARBA" id="ARBA00022490"/>
    </source>
</evidence>
<dbReference type="OrthoDB" id="9758375at2"/>
<evidence type="ECO:0000256" key="3">
    <source>
        <dbReference type="ARBA" id="ARBA00022723"/>
    </source>
</evidence>
<evidence type="ECO:0000256" key="11">
    <source>
        <dbReference type="PIRSR" id="PIRSR004803-2"/>
    </source>
</evidence>
<evidence type="ECO:0000313" key="16">
    <source>
        <dbReference type="Proteomes" id="UP000037784"/>
    </source>
</evidence>
<sequence>MAGRKLKIIPLGGLGEIGRNMTLLEYGNNILVVDVGVKFPTAEQYGIDLVIPDWHYLRERRQHVRGIVLTHGHEDHIGALPFLLRDGFHDVPIYATRLTRGLVEGKLEQYGLLEGVTIHTIRPSERFHVGPFEIEPVHVAHSIPDAVALAIRSPAGLVVVTGDYKFDHTPPIGNPTDVATLGRLGAEGVLALLGDSTNAEVEGTTPSERVVEETISRIFSEVEGRIIVATFASSLARINQILHTAAEHGRKVAVTGRSMVQNVDIALKLGYLQAPEGLIVPIEEALQLPPKRICLLTTGSQGEPAAGLARLANGSHRQIQIMPGDTVIVSAHPIPGNEEAVSRVIDNLYRLGADVIYGRMARVHVSGHGARDELRLMLNLLRPKYVIPVHGQYRMQVQHARLAEQMGIPRENIFVLQNGQPLLINEKGAELGEPLPMKEVYVDGNRVGEIGEVVLRDREMLARDGFFITVLTLDRQTGELIGNPQLLSRGFVYLRESEELLNTISERIRQVVNNSQNGHRTDISALETRLRSTVSRYLYEATGCRPFVMAVINTV</sequence>
<evidence type="ECO:0000256" key="9">
    <source>
        <dbReference type="HAMAP-Rule" id="MF_01491"/>
    </source>
</evidence>
<feature type="binding site" evidence="12">
    <location>
        <position position="141"/>
    </location>
    <ligand>
        <name>Zn(2+)</name>
        <dbReference type="ChEBI" id="CHEBI:29105"/>
        <label>1</label>
        <note>catalytic</note>
    </ligand>
</feature>
<name>A0A0M8K7E4_9CHLR</name>
<feature type="active site" description="Proton donor" evidence="10">
    <location>
        <position position="195"/>
    </location>
</feature>
<evidence type="ECO:0000256" key="10">
    <source>
        <dbReference type="PIRSR" id="PIRSR004803-1"/>
    </source>
</evidence>
<dbReference type="Proteomes" id="UP000050502">
    <property type="component" value="Unassembled WGS sequence"/>
</dbReference>
<evidence type="ECO:0000313" key="14">
    <source>
        <dbReference type="EMBL" id="GAP61999.1"/>
    </source>
</evidence>
<dbReference type="InterPro" id="IPR041636">
    <property type="entry name" value="RNase_J_C"/>
</dbReference>
<evidence type="ECO:0000256" key="2">
    <source>
        <dbReference type="ARBA" id="ARBA00022722"/>
    </source>
</evidence>
<comment type="subcellular location">
    <subcellularLocation>
        <location evidence="9">Cytoplasm</location>
    </subcellularLocation>
</comment>
<proteinExistence type="inferred from homology"/>
<feature type="domain" description="Metallo-beta-lactamase" evidence="13">
    <location>
        <begin position="18"/>
        <end position="215"/>
    </location>
</feature>
<dbReference type="Proteomes" id="UP000037784">
    <property type="component" value="Unassembled WGS sequence"/>
</dbReference>
<feature type="binding site" evidence="12">
    <location>
        <position position="48"/>
    </location>
    <ligand>
        <name>Ca(2+)</name>
        <dbReference type="ChEBI" id="CHEBI:29108"/>
    </ligand>
</feature>
<feature type="binding site" evidence="12">
    <location>
        <position position="46"/>
    </location>
    <ligand>
        <name>Ca(2+)</name>
        <dbReference type="ChEBI" id="CHEBI:29108"/>
    </ligand>
</feature>
<dbReference type="EMBL" id="BBZA01000024">
    <property type="protein sequence ID" value="GAP61999.1"/>
    <property type="molecule type" value="Genomic_DNA"/>
</dbReference>
<dbReference type="GO" id="GO:0004534">
    <property type="term" value="F:5'-3' RNA exonuclease activity"/>
    <property type="evidence" value="ECO:0007669"/>
    <property type="project" value="UniProtKB-UniRule"/>
</dbReference>
<dbReference type="NCBIfam" id="TIGR00649">
    <property type="entry name" value="MG423"/>
    <property type="match status" value="1"/>
</dbReference>
<comment type="subunit">
    <text evidence="9">Homodimer, may be a subunit of the RNA degradosome.</text>
</comment>
<dbReference type="PANTHER" id="PTHR43694">
    <property type="entry name" value="RIBONUCLEASE J"/>
    <property type="match status" value="1"/>
</dbReference>
<comment type="similarity">
    <text evidence="9">Belongs to the metallo-beta-lactamase superfamily. RNA-metabolizing metallo-beta-lactamase-like family. Bacterial RNase J subfamily.</text>
</comment>
<evidence type="ECO:0000256" key="7">
    <source>
        <dbReference type="ARBA" id="ARBA00022839"/>
    </source>
</evidence>
<dbReference type="STRING" id="872965.SE16_07830"/>
<feature type="binding site" evidence="12">
    <location>
        <position position="71"/>
    </location>
    <ligand>
        <name>Zn(2+)</name>
        <dbReference type="ChEBI" id="CHEBI:29105"/>
        <label>1</label>
        <note>catalytic</note>
    </ligand>
</feature>
<feature type="binding site" evidence="12">
    <location>
        <position position="163"/>
    </location>
    <ligand>
        <name>Zn(2+)</name>
        <dbReference type="ChEBI" id="CHEBI:29105"/>
        <label>1</label>
        <note>catalytic</note>
    </ligand>
</feature>
<dbReference type="PATRIC" id="fig|872965.6.peg.1606"/>
<gene>
    <name evidence="9 14" type="primary">rnj</name>
    <name evidence="14" type="ORF">ARMA_0422</name>
    <name evidence="15" type="ORF">SE16_07830</name>
</gene>
<keyword evidence="16" id="KW-1185">Reference proteome</keyword>
<dbReference type="InterPro" id="IPR036866">
    <property type="entry name" value="RibonucZ/Hydroxyglut_hydro"/>
</dbReference>
<organism evidence="14 16">
    <name type="scientific">Ardenticatena maritima</name>
    <dbReference type="NCBI Taxonomy" id="872965"/>
    <lineage>
        <taxon>Bacteria</taxon>
        <taxon>Bacillati</taxon>
        <taxon>Chloroflexota</taxon>
        <taxon>Ardenticatenia</taxon>
        <taxon>Ardenticatenales</taxon>
        <taxon>Ardenticatenaceae</taxon>
        <taxon>Ardenticatena</taxon>
    </lineage>
</organism>
<dbReference type="GO" id="GO:0005737">
    <property type="term" value="C:cytoplasm"/>
    <property type="evidence" value="ECO:0007669"/>
    <property type="project" value="UniProtKB-SubCell"/>
</dbReference>
<dbReference type="InterPro" id="IPR042173">
    <property type="entry name" value="RNase_J_2"/>
</dbReference>
<dbReference type="InterPro" id="IPR001279">
    <property type="entry name" value="Metallo-B-lactamas"/>
</dbReference>
<dbReference type="InterPro" id="IPR055132">
    <property type="entry name" value="RNase_J_b_CASP"/>
</dbReference>
<dbReference type="Pfam" id="PF07521">
    <property type="entry name" value="RMMBL"/>
    <property type="match status" value="1"/>
</dbReference>
<feature type="binding site" evidence="12">
    <location>
        <position position="443"/>
    </location>
    <ligand>
        <name>Ca(2+)</name>
        <dbReference type="ChEBI" id="CHEBI:29108"/>
    </ligand>
</feature>
<dbReference type="AlphaFoldDB" id="A0A0M8K7E4"/>
<feature type="binding site" evidence="12">
    <location>
        <position position="75"/>
    </location>
    <ligand>
        <name>Zn(2+)</name>
        <dbReference type="ChEBI" id="CHEBI:29105"/>
        <label>1</label>
        <note>catalytic</note>
    </ligand>
</feature>
<dbReference type="PANTHER" id="PTHR43694:SF1">
    <property type="entry name" value="RIBONUCLEASE J"/>
    <property type="match status" value="1"/>
</dbReference>
<comment type="cofactor">
    <cofactor evidence="12">
        <name>Zn(2+)</name>
        <dbReference type="ChEBI" id="CHEBI:29105"/>
    </cofactor>
    <text evidence="12">Binds 2 Zn(2+) ions per subunit. It is not clear if Zn(2+) or Mg(2+) is physiologically important.</text>
</comment>
<feature type="binding site" evidence="12">
    <location>
        <position position="76"/>
    </location>
    <ligand>
        <name>Zn(2+)</name>
        <dbReference type="ChEBI" id="CHEBI:29105"/>
        <label>1</label>
        <note>catalytic</note>
    </ligand>
</feature>
<keyword evidence="5 9" id="KW-0378">Hydrolase</keyword>
<dbReference type="EC" id="3.1.-.-" evidence="9"/>
<dbReference type="Gene3D" id="3.40.50.10710">
    <property type="entry name" value="Metallo-hydrolase/oxidoreductase"/>
    <property type="match status" value="1"/>
</dbReference>
<feature type="binding site" evidence="12">
    <location>
        <position position="390"/>
    </location>
    <ligand>
        <name>Zn(2+)</name>
        <dbReference type="ChEBI" id="CHEBI:29105"/>
        <label>2</label>
        <note>catalytic</note>
    </ligand>
</feature>
<comment type="function">
    <text evidence="9">An RNase that has 5'-3' exonuclease and possibly endonuclease activity. Involved in maturation of rRNA and in some organisms also mRNA maturation and/or decay.</text>
</comment>
<evidence type="ECO:0000313" key="17">
    <source>
        <dbReference type="Proteomes" id="UP000050502"/>
    </source>
</evidence>
<evidence type="ECO:0000256" key="4">
    <source>
        <dbReference type="ARBA" id="ARBA00022759"/>
    </source>
</evidence>
<dbReference type="CDD" id="cd07714">
    <property type="entry name" value="RNaseJ_MBL-fold"/>
    <property type="match status" value="1"/>
</dbReference>
<dbReference type="GO" id="GO:0006364">
    <property type="term" value="P:rRNA processing"/>
    <property type="evidence" value="ECO:0007669"/>
    <property type="project" value="UniProtKB-UniRule"/>
</dbReference>
<dbReference type="Pfam" id="PF22505">
    <property type="entry name" value="RNase_J_b_CASP"/>
    <property type="match status" value="1"/>
</dbReference>
<dbReference type="Pfam" id="PF12706">
    <property type="entry name" value="Lactamase_B_2"/>
    <property type="match status" value="1"/>
</dbReference>
<evidence type="ECO:0000256" key="12">
    <source>
        <dbReference type="PIRSR" id="PIRSR004803-3"/>
    </source>
</evidence>
<dbReference type="InterPro" id="IPR011108">
    <property type="entry name" value="RMMBL"/>
</dbReference>
<keyword evidence="2 9" id="KW-0540">Nuclease</keyword>
<evidence type="ECO:0000313" key="15">
    <source>
        <dbReference type="EMBL" id="KPL88634.1"/>
    </source>
</evidence>
<dbReference type="InterPro" id="IPR030854">
    <property type="entry name" value="RNase_J_bac"/>
</dbReference>
<reference evidence="15 17" key="2">
    <citation type="submission" date="2015-07" db="EMBL/GenBank/DDBJ databases">
        <title>Whole genome sequence of Ardenticatena maritima DSM 23922.</title>
        <authorList>
            <person name="Hemp J."/>
            <person name="Ward L.M."/>
            <person name="Pace L.A."/>
            <person name="Fischer W.W."/>
        </authorList>
    </citation>
    <scope>NUCLEOTIDE SEQUENCE [LARGE SCALE GENOMIC DNA]</scope>
    <source>
        <strain evidence="15 17">110S</strain>
    </source>
</reference>
<feature type="active site" description="Proton acceptor" evidence="10">
    <location>
        <position position="368"/>
    </location>
</feature>
<reference evidence="16" key="3">
    <citation type="submission" date="2015-08" db="EMBL/GenBank/DDBJ databases">
        <title>Draft Genome Sequence of a Heterotrophic Facultative Anaerobic Bacterium Ardenticatena maritima Strain 110S.</title>
        <authorList>
            <person name="Kawaichi S."/>
            <person name="Yoshida T."/>
            <person name="Sako Y."/>
            <person name="Nakamura R."/>
        </authorList>
    </citation>
    <scope>NUCLEOTIDE SEQUENCE [LARGE SCALE GENOMIC DNA]</scope>
    <source>
        <strain evidence="16">110S</strain>
    </source>
</reference>
<keyword evidence="7 9" id="KW-0269">Exonuclease</keyword>
<feature type="binding site" evidence="9 11">
    <location>
        <begin position="364"/>
        <end position="368"/>
    </location>
    <ligand>
        <name>substrate</name>
    </ligand>
</feature>
<comment type="cofactor">
    <cofactor evidence="12">
        <name>Ca(2+)</name>
        <dbReference type="ChEBI" id="CHEBI:29108"/>
    </cofactor>
    <text evidence="12">Binds 1 Ca(2+) cation per subunit. Seen in 1 crystal structure, it is not clear if it is physiologically important.</text>
</comment>
<reference evidence="14 16" key="1">
    <citation type="journal article" date="2015" name="Genome Announc.">
        <title>Draft Genome Sequence of a Heterotrophic Facultative Anaerobic Thermophilic Bacterium, Ardenticatena maritima Strain 110ST.</title>
        <authorList>
            <person name="Kawaichi S."/>
            <person name="Yoshida T."/>
            <person name="Sako Y."/>
            <person name="Nakamura R."/>
        </authorList>
    </citation>
    <scope>NUCLEOTIDE SEQUENCE [LARGE SCALE GENOMIC DNA]</scope>
    <source>
        <strain evidence="14 16">110S</strain>
    </source>
</reference>
<dbReference type="InParanoid" id="A0A0M8K7E4"/>
<keyword evidence="4 9" id="KW-0255">Endonuclease</keyword>